<dbReference type="GO" id="GO:0009279">
    <property type="term" value="C:cell outer membrane"/>
    <property type="evidence" value="ECO:0007669"/>
    <property type="project" value="UniProtKB-SubCell"/>
</dbReference>
<dbReference type="InterPro" id="IPR036998">
    <property type="entry name" value="Porin_LamB_sf"/>
</dbReference>
<keyword evidence="3" id="KW-0813">Transport</keyword>
<evidence type="ECO:0000256" key="9">
    <source>
        <dbReference type="ARBA" id="ARBA00023237"/>
    </source>
</evidence>
<sequence length="448" mass="49079">MKKVSVIAAAVAATLAAGSAFAEDKVQQGWQVNGYGHLLYNVGQSLALNESYEHRRDYRAAGTAFSGNPNQVEFTVTRGDNYENGAWSKYVLKTEYGNNEGGNGRGFYGSSSGNEGHLETGQLEFKEAYVELGDLSYLSEGTSIWAGKRYLNRQSGIITKEFWKQSSGVGGGVQYNNTGLAVVSADSGEGSCTSTNGSEDYYTSCKNTNLDDQQRSTTMTSVDLYYYGMEALGGRFDFDAKIMTRANVDDSDTADSGYGLGVTYSRDYYGFDGWTLTAVTYGKGVAANRGMNFGQWSGNWQKDDQSIFVTSYGVANVTDKLQLGTEITYWNLDNNETNSVWGSEDGLSRLIVGATPSYKVNDNFRMEATFSYALESLGNASDWGRESADTSFYSATVAPVFTVNADYWGRPQIKPYVAYMSSSESSYKWSNGGDDSEVRFGIEAEIWF</sequence>
<dbReference type="GO" id="GO:0015144">
    <property type="term" value="F:carbohydrate transmembrane transporter activity"/>
    <property type="evidence" value="ECO:0007669"/>
    <property type="project" value="TreeGrafter"/>
</dbReference>
<dbReference type="GO" id="GO:0015288">
    <property type="term" value="F:porin activity"/>
    <property type="evidence" value="ECO:0007669"/>
    <property type="project" value="UniProtKB-KW"/>
</dbReference>
<dbReference type="Gene3D" id="2.40.170.10">
    <property type="entry name" value="Porin, LamB type"/>
    <property type="match status" value="1"/>
</dbReference>
<dbReference type="Proteomes" id="UP000198854">
    <property type="component" value="Unassembled WGS sequence"/>
</dbReference>
<dbReference type="OrthoDB" id="106611at2"/>
<proteinExistence type="inferred from homology"/>
<organism evidence="11 12">
    <name type="scientific">Vibrio xiamenensis</name>
    <dbReference type="NCBI Taxonomy" id="861298"/>
    <lineage>
        <taxon>Bacteria</taxon>
        <taxon>Pseudomonadati</taxon>
        <taxon>Pseudomonadota</taxon>
        <taxon>Gammaproteobacteria</taxon>
        <taxon>Vibrionales</taxon>
        <taxon>Vibrionaceae</taxon>
        <taxon>Vibrio</taxon>
    </lineage>
</organism>
<keyword evidence="10" id="KW-0732">Signal</keyword>
<evidence type="ECO:0000313" key="11">
    <source>
        <dbReference type="EMBL" id="SDG84117.1"/>
    </source>
</evidence>
<keyword evidence="7" id="KW-0626">Porin</keyword>
<keyword evidence="8" id="KW-0472">Membrane</keyword>
<comment type="subcellular location">
    <subcellularLocation>
        <location evidence="1">Cell outer membrane</location>
        <topology evidence="1">Multi-pass membrane protein</topology>
    </subcellularLocation>
</comment>
<comment type="similarity">
    <text evidence="2">Belongs to the porin LamB (TC 1.B.3) family.</text>
</comment>
<gene>
    <name evidence="11" type="ORF">SAMN04488136_103198</name>
</gene>
<dbReference type="GO" id="GO:0015774">
    <property type="term" value="P:polysaccharide transport"/>
    <property type="evidence" value="ECO:0007669"/>
    <property type="project" value="TreeGrafter"/>
</dbReference>
<dbReference type="EMBL" id="FNDD01000003">
    <property type="protein sequence ID" value="SDG84117.1"/>
    <property type="molecule type" value="Genomic_DNA"/>
</dbReference>
<name>A0A1G7XIZ0_9VIBR</name>
<keyword evidence="5" id="KW-0812">Transmembrane</keyword>
<dbReference type="PANTHER" id="PTHR38762">
    <property type="entry name" value="CRYPTIC OUTER MEMBRANE PORIN BGLH-RELATED"/>
    <property type="match status" value="1"/>
</dbReference>
<evidence type="ECO:0000256" key="6">
    <source>
        <dbReference type="ARBA" id="ARBA00023065"/>
    </source>
</evidence>
<evidence type="ECO:0000256" key="1">
    <source>
        <dbReference type="ARBA" id="ARBA00004571"/>
    </source>
</evidence>
<evidence type="ECO:0000256" key="5">
    <source>
        <dbReference type="ARBA" id="ARBA00022692"/>
    </source>
</evidence>
<reference evidence="11 12" key="1">
    <citation type="submission" date="2016-10" db="EMBL/GenBank/DDBJ databases">
        <authorList>
            <person name="de Groot N.N."/>
        </authorList>
    </citation>
    <scope>NUCLEOTIDE SEQUENCE [LARGE SCALE GENOMIC DNA]</scope>
    <source>
        <strain evidence="11 12">CGMCC 1.10228</strain>
    </source>
</reference>
<dbReference type="RefSeq" id="WP_093270127.1">
    <property type="nucleotide sequence ID" value="NZ_FNDD01000003.1"/>
</dbReference>
<dbReference type="STRING" id="861298.SAMN04488136_103198"/>
<keyword evidence="12" id="KW-1185">Reference proteome</keyword>
<dbReference type="GO" id="GO:0006811">
    <property type="term" value="P:monoatomic ion transport"/>
    <property type="evidence" value="ECO:0007669"/>
    <property type="project" value="UniProtKB-KW"/>
</dbReference>
<keyword evidence="6" id="KW-0406">Ion transport</keyword>
<dbReference type="PANTHER" id="PTHR38762:SF1">
    <property type="entry name" value="CRYPTIC OUTER MEMBRANE PORIN BGLH-RELATED"/>
    <property type="match status" value="1"/>
</dbReference>
<evidence type="ECO:0000256" key="7">
    <source>
        <dbReference type="ARBA" id="ARBA00023114"/>
    </source>
</evidence>
<dbReference type="AlphaFoldDB" id="A0A1G7XIZ0"/>
<keyword evidence="9" id="KW-0998">Cell outer membrane</keyword>
<dbReference type="SUPFAM" id="SSF56935">
    <property type="entry name" value="Porins"/>
    <property type="match status" value="1"/>
</dbReference>
<protein>
    <submittedName>
        <fullName evidence="11">Sucrose porin</fullName>
    </submittedName>
</protein>
<accession>A0A1G7XIZ0</accession>
<evidence type="ECO:0000256" key="8">
    <source>
        <dbReference type="ARBA" id="ARBA00023136"/>
    </source>
</evidence>
<keyword evidence="4" id="KW-1134">Transmembrane beta strand</keyword>
<evidence type="ECO:0000256" key="3">
    <source>
        <dbReference type="ARBA" id="ARBA00022448"/>
    </source>
</evidence>
<feature type="signal peptide" evidence="10">
    <location>
        <begin position="1"/>
        <end position="22"/>
    </location>
</feature>
<dbReference type="InterPro" id="IPR003192">
    <property type="entry name" value="Porin_LamB"/>
</dbReference>
<feature type="chain" id="PRO_5011764184" evidence="10">
    <location>
        <begin position="23"/>
        <end position="448"/>
    </location>
</feature>
<evidence type="ECO:0000313" key="12">
    <source>
        <dbReference type="Proteomes" id="UP000198854"/>
    </source>
</evidence>
<dbReference type="InterPro" id="IPR050286">
    <property type="entry name" value="G_neg_Bact_CarbUptk_Porin"/>
</dbReference>
<dbReference type="Pfam" id="PF02264">
    <property type="entry name" value="LamB"/>
    <property type="match status" value="1"/>
</dbReference>
<evidence type="ECO:0000256" key="10">
    <source>
        <dbReference type="SAM" id="SignalP"/>
    </source>
</evidence>
<dbReference type="GO" id="GO:0046930">
    <property type="term" value="C:pore complex"/>
    <property type="evidence" value="ECO:0007669"/>
    <property type="project" value="UniProtKB-KW"/>
</dbReference>
<evidence type="ECO:0000256" key="4">
    <source>
        <dbReference type="ARBA" id="ARBA00022452"/>
    </source>
</evidence>
<evidence type="ECO:0000256" key="2">
    <source>
        <dbReference type="ARBA" id="ARBA00007055"/>
    </source>
</evidence>